<dbReference type="GO" id="GO:0030430">
    <property type="term" value="C:host cell cytoplasm"/>
    <property type="evidence" value="ECO:0007669"/>
    <property type="project" value="UniProtKB-SubCell"/>
</dbReference>
<gene>
    <name evidence="13" type="primary">N</name>
</gene>
<reference evidence="13" key="2">
    <citation type="submission" date="2021-01" db="EMBL/GenBank/DDBJ databases">
        <authorList>
            <person name="Luo D."/>
            <person name="Zhou Z."/>
            <person name="Ge X."/>
            <person name="Shi Z."/>
            <person name="Bourhy H."/>
            <person name="Marc G."/>
            <person name="Dacheux L."/>
        </authorList>
    </citation>
    <scope>NUCLEOTIDE SEQUENCE</scope>
    <source>
        <strain evidence="13">9716RCA</strain>
    </source>
</reference>
<keyword evidence="7" id="KW-0694">RNA-binding</keyword>
<dbReference type="GO" id="GO:1990904">
    <property type="term" value="C:ribonucleoprotein complex"/>
    <property type="evidence" value="ECO:0007669"/>
    <property type="project" value="UniProtKB-KW"/>
</dbReference>
<dbReference type="InterPro" id="IPR023331">
    <property type="entry name" value="Rhabdovirus_ncapsid_C"/>
</dbReference>
<keyword evidence="8" id="KW-0543">Viral nucleoprotein</keyword>
<evidence type="ECO:0000256" key="8">
    <source>
        <dbReference type="ARBA" id="ARBA00023086"/>
    </source>
</evidence>
<name>A0AAE9BN34_9RHAB</name>
<evidence type="ECO:0000256" key="2">
    <source>
        <dbReference type="ARBA" id="ARBA00004328"/>
    </source>
</evidence>
<evidence type="ECO:0000256" key="11">
    <source>
        <dbReference type="ARBA" id="ARBA00033344"/>
    </source>
</evidence>
<dbReference type="GO" id="GO:0003723">
    <property type="term" value="F:RNA binding"/>
    <property type="evidence" value="ECO:0007669"/>
    <property type="project" value="UniProtKB-KW"/>
</dbReference>
<dbReference type="Pfam" id="PF00945">
    <property type="entry name" value="Rhabdo_ncap"/>
    <property type="match status" value="1"/>
</dbReference>
<dbReference type="GO" id="GO:0019013">
    <property type="term" value="C:viral nucleocapsid"/>
    <property type="evidence" value="ECO:0007669"/>
    <property type="project" value="UniProtKB-KW"/>
</dbReference>
<sequence length="420" mass="47437">MSTLTRNGKRVVINFVADKTKPEYPSDFFDKGYAPNVSVPRYSGSLQALIEAIKAEVKTNKINVNGIKVFLYEYFKTVTNNLEEDWISFGRRIGSRNESVHPFSCVEVRREGEYSSTSSQNADPDEGLWLATLCLSLYRIGKVTDENYRKELSINIDKIMRTIHKNSCSISSVIEFASLVSADNNYCKLVACIDMYFSKFKGDDRAICRIGTCSSRYRDSAGLLSINHLAFLSGGDPADGISWALVPTVQKDIDRLIVENQETEKADSYTPYLIDLQISRLSPYSTTANPAFHLFVHAAGTFALSARSINAKLLDAPDMSSIIKNAGFFIMAVDRTVDWNIGFKKREENEDQLELRSKISQAKFPKTTNVHDWMNWRKTMKEEFDPILEEFMKDRASRIGATRNGSIGHHIKMTYGVIPN</sequence>
<protein>
    <recommendedName>
        <fullName evidence="3">Nucleoprotein</fullName>
    </recommendedName>
    <alternativeName>
        <fullName evidence="11">Nucleocapsid protein</fullName>
    </alternativeName>
</protein>
<keyword evidence="6" id="KW-0946">Virion</keyword>
<dbReference type="Gene3D" id="1.10.3570.10">
    <property type="entry name" value="Rhabdovirus nucleocapsid protein like domain"/>
    <property type="match status" value="1"/>
</dbReference>
<dbReference type="EMBL" id="MW491756">
    <property type="protein sequence ID" value="UAU42866.1"/>
    <property type="molecule type" value="Viral_cRNA"/>
</dbReference>
<keyword evidence="10" id="KW-0687">Ribonucleoprotein</keyword>
<feature type="domain" description="Rhabdovirus nucleocapsid" evidence="12">
    <location>
        <begin position="10"/>
        <end position="349"/>
    </location>
</feature>
<dbReference type="KEGG" id="vg:80539688"/>
<evidence type="ECO:0000256" key="1">
    <source>
        <dbReference type="ARBA" id="ARBA00004192"/>
    </source>
</evidence>
<evidence type="ECO:0000256" key="4">
    <source>
        <dbReference type="ARBA" id="ARBA00022497"/>
    </source>
</evidence>
<dbReference type="Proteomes" id="UP000830412">
    <property type="component" value="Segment"/>
</dbReference>
<accession>A0AAE9BN34</accession>
<evidence type="ECO:0000256" key="3">
    <source>
        <dbReference type="ARBA" id="ARBA00014389"/>
    </source>
</evidence>
<evidence type="ECO:0000313" key="13">
    <source>
        <dbReference type="EMBL" id="UAU42866.1"/>
    </source>
</evidence>
<dbReference type="GeneID" id="80539688"/>
<dbReference type="SUPFAM" id="SSF140809">
    <property type="entry name" value="Rhabdovirus nucleoprotein-like"/>
    <property type="match status" value="1"/>
</dbReference>
<evidence type="ECO:0000256" key="10">
    <source>
        <dbReference type="ARBA" id="ARBA00023274"/>
    </source>
</evidence>
<keyword evidence="5" id="KW-0167">Capsid protein</keyword>
<evidence type="ECO:0000256" key="6">
    <source>
        <dbReference type="ARBA" id="ARBA00022844"/>
    </source>
</evidence>
<organism evidence="13 14">
    <name type="scientific">Bimbo virus</name>
    <dbReference type="NCBI Taxonomy" id="864694"/>
    <lineage>
        <taxon>Viruses</taxon>
        <taxon>Riboviria</taxon>
        <taxon>Orthornavirae</taxon>
        <taxon>Negarnaviricota</taxon>
        <taxon>Haploviricotina</taxon>
        <taxon>Monjiviricetes</taxon>
        <taxon>Mononegavirales</taxon>
        <taxon>Rhabdoviridae</taxon>
        <taxon>Alpharhabdovirinae</taxon>
        <taxon>Sunrhavirus</taxon>
        <taxon>Sunrhavirus bimbo</taxon>
    </lineage>
</organism>
<dbReference type="GO" id="GO:0019029">
    <property type="term" value="C:helical viral capsid"/>
    <property type="evidence" value="ECO:0007669"/>
    <property type="project" value="UniProtKB-KW"/>
</dbReference>
<dbReference type="InterPro" id="IPR035961">
    <property type="entry name" value="Rhabdovirus_nucleoprotein-like"/>
</dbReference>
<evidence type="ECO:0000256" key="9">
    <source>
        <dbReference type="ARBA" id="ARBA00023200"/>
    </source>
</evidence>
<reference evidence="13" key="1">
    <citation type="journal article" date="2021" name="Viruses">
        <title>Genome Characterization of Bird-Related Rhabdoviruses Circulating in Africa.</title>
        <authorList>
            <person name="Luo D.-S."/>
            <person name="Zhou Z.-J."/>
            <person name="Ge X.-Y."/>
            <person name="Bourhy H."/>
            <person name="Shi Z.-L."/>
            <person name="Grandadam M."/>
            <person name="Dacheux L."/>
        </authorList>
    </citation>
    <scope>NUCLEOTIDE SEQUENCE</scope>
    <source>
        <strain evidence="13">9716RCA</strain>
    </source>
</reference>
<dbReference type="InterPro" id="IPR000448">
    <property type="entry name" value="Rhabdo_ncapsid"/>
</dbReference>
<comment type="subcellular location">
    <subcellularLocation>
        <location evidence="1">Host cytoplasm</location>
    </subcellularLocation>
    <subcellularLocation>
        <location evidence="2">Virion</location>
    </subcellularLocation>
</comment>
<dbReference type="RefSeq" id="YP_010801003.1">
    <property type="nucleotide sequence ID" value="NC_076934.1"/>
</dbReference>
<dbReference type="Gene3D" id="1.10.3610.10">
    <property type="entry name" value="Nucleoprotein"/>
    <property type="match status" value="1"/>
</dbReference>
<keyword evidence="9" id="KW-1035">Host cytoplasm</keyword>
<dbReference type="InterPro" id="IPR023330">
    <property type="entry name" value="Rhabdovirus_ncapsid_N"/>
</dbReference>
<evidence type="ECO:0000256" key="5">
    <source>
        <dbReference type="ARBA" id="ARBA00022561"/>
    </source>
</evidence>
<evidence type="ECO:0000313" key="14">
    <source>
        <dbReference type="Proteomes" id="UP000830412"/>
    </source>
</evidence>
<proteinExistence type="predicted"/>
<evidence type="ECO:0000259" key="12">
    <source>
        <dbReference type="Pfam" id="PF00945"/>
    </source>
</evidence>
<keyword evidence="14" id="KW-1185">Reference proteome</keyword>
<keyword evidence="4" id="KW-1139">Helical capsid protein</keyword>
<evidence type="ECO:0000256" key="7">
    <source>
        <dbReference type="ARBA" id="ARBA00022884"/>
    </source>
</evidence>